<name>A0A8S2RBX8_9BILA</name>
<feature type="non-terminal residue" evidence="2">
    <location>
        <position position="1"/>
    </location>
</feature>
<feature type="non-terminal residue" evidence="2">
    <location>
        <position position="593"/>
    </location>
</feature>
<feature type="compositionally biased region" description="Low complexity" evidence="1">
    <location>
        <begin position="457"/>
        <end position="468"/>
    </location>
</feature>
<feature type="compositionally biased region" description="Low complexity" evidence="1">
    <location>
        <begin position="22"/>
        <end position="44"/>
    </location>
</feature>
<accession>A0A8S2RBX8</accession>
<reference evidence="2" key="1">
    <citation type="submission" date="2021-02" db="EMBL/GenBank/DDBJ databases">
        <authorList>
            <person name="Nowell W R."/>
        </authorList>
    </citation>
    <scope>NUCLEOTIDE SEQUENCE</scope>
</reference>
<gene>
    <name evidence="2" type="ORF">GIL414_LOCUS19132</name>
</gene>
<organism evidence="2 3">
    <name type="scientific">Rotaria magnacalcarata</name>
    <dbReference type="NCBI Taxonomy" id="392030"/>
    <lineage>
        <taxon>Eukaryota</taxon>
        <taxon>Metazoa</taxon>
        <taxon>Spiralia</taxon>
        <taxon>Gnathifera</taxon>
        <taxon>Rotifera</taxon>
        <taxon>Eurotatoria</taxon>
        <taxon>Bdelloidea</taxon>
        <taxon>Philodinida</taxon>
        <taxon>Philodinidae</taxon>
        <taxon>Rotaria</taxon>
    </lineage>
</organism>
<dbReference type="EMBL" id="CAJOBJ010009647">
    <property type="protein sequence ID" value="CAF4143344.1"/>
    <property type="molecule type" value="Genomic_DNA"/>
</dbReference>
<evidence type="ECO:0000256" key="1">
    <source>
        <dbReference type="SAM" id="MobiDB-lite"/>
    </source>
</evidence>
<feature type="compositionally biased region" description="Basic and acidic residues" evidence="1">
    <location>
        <begin position="506"/>
        <end position="515"/>
    </location>
</feature>
<sequence length="593" mass="63719">AIVIACDEGYATVEVKPVTEGTTSVKPSTTESSSSANTHSTITTDESTPAISGIPTTETIKTSQHYPQASISTEKFNSVMPTIASQTTGATQETIKTSTKIDDATTNTAGTPTQEYCVYMEYIDSLIATGSVKSISEHIPNIADLMSNGVDFTDKNAVIVIDIPNDGMIIRDVKLPSNNIAEIMLTFTSVIGVALIPLRGNPTALPSHSFPNDKISNMVIQILETIDNNPPTAVTLSIVACAPGITKSKTQGTRTYTLLPTDGNLQTQFLTSDTQSSSIPETKQTQTLASTTRTLQTAISATQDKFITSFSPQCEHTQYLNRLIQTDSIKCVTDHQQTTQAFLENGVDFPQLQPIIAIDIPDNMIVITDLNITSDNVDEIMITFTTTTGVVISPIRGAPTNIDAADFPPDAIAQIVIQIKHTNDNKPPRAVKLSVIACVPGTTLPYTSDETKSGEQTTTPIRTTKPLTQSTTHDGQTETPVSLDTKLRTEQTTVFPETKPANAETTNDHETEQATKETTVVQETKPATEETTPVYETKQATEETTVVQETKVPTESTNMIEETKAATAGSTTAGEVKTTSEVEESTQGTTREV</sequence>
<evidence type="ECO:0000313" key="3">
    <source>
        <dbReference type="Proteomes" id="UP000681720"/>
    </source>
</evidence>
<protein>
    <submittedName>
        <fullName evidence="2">Uncharacterized protein</fullName>
    </submittedName>
</protein>
<feature type="region of interest" description="Disordered" evidence="1">
    <location>
        <begin position="20"/>
        <end position="52"/>
    </location>
</feature>
<feature type="compositionally biased region" description="Polar residues" evidence="1">
    <location>
        <begin position="469"/>
        <end position="482"/>
    </location>
</feature>
<dbReference type="AlphaFoldDB" id="A0A8S2RBX8"/>
<feature type="compositionally biased region" description="Low complexity" evidence="1">
    <location>
        <begin position="536"/>
        <end position="555"/>
    </location>
</feature>
<feature type="region of interest" description="Disordered" evidence="1">
    <location>
        <begin position="447"/>
        <end position="593"/>
    </location>
</feature>
<evidence type="ECO:0000313" key="2">
    <source>
        <dbReference type="EMBL" id="CAF4143344.1"/>
    </source>
</evidence>
<comment type="caution">
    <text evidence="2">The sequence shown here is derived from an EMBL/GenBank/DDBJ whole genome shotgun (WGS) entry which is preliminary data.</text>
</comment>
<proteinExistence type="predicted"/>
<feature type="compositionally biased region" description="Low complexity" evidence="1">
    <location>
        <begin position="565"/>
        <end position="579"/>
    </location>
</feature>
<dbReference type="Proteomes" id="UP000681720">
    <property type="component" value="Unassembled WGS sequence"/>
</dbReference>